<organism evidence="2 3">
    <name type="scientific">Plasmodium gonderi</name>
    <dbReference type="NCBI Taxonomy" id="77519"/>
    <lineage>
        <taxon>Eukaryota</taxon>
        <taxon>Sar</taxon>
        <taxon>Alveolata</taxon>
        <taxon>Apicomplexa</taxon>
        <taxon>Aconoidasida</taxon>
        <taxon>Haemosporida</taxon>
        <taxon>Plasmodiidae</taxon>
        <taxon>Plasmodium</taxon>
        <taxon>Plasmodium (Plasmodium)</taxon>
    </lineage>
</organism>
<reference evidence="3" key="2">
    <citation type="submission" date="2017-04" db="EMBL/GenBank/DDBJ databases">
        <title>Plasmodium gonderi genome.</title>
        <authorList>
            <person name="Arisue N."/>
            <person name="Honma H."/>
            <person name="Kawai S."/>
            <person name="Tougan T."/>
            <person name="Tanabe K."/>
            <person name="Horii T."/>
        </authorList>
    </citation>
    <scope>NUCLEOTIDE SEQUENCE [LARGE SCALE GENOMIC DNA]</scope>
    <source>
        <strain evidence="3">ATCC 30045</strain>
    </source>
</reference>
<accession>A0A1Y1JTL6</accession>
<keyword evidence="3" id="KW-1185">Reference proteome</keyword>
<dbReference type="EMBL" id="BDQF01000742">
    <property type="protein sequence ID" value="GAW84768.1"/>
    <property type="molecule type" value="Genomic_DNA"/>
</dbReference>
<name>A0A1Y1JTL6_PLAGO</name>
<protein>
    <submittedName>
        <fullName evidence="2">Open reading frame 101</fullName>
    </submittedName>
</protein>
<evidence type="ECO:0000313" key="1">
    <source>
        <dbReference type="EMBL" id="BBB58271.1"/>
    </source>
</evidence>
<dbReference type="AlphaFoldDB" id="A0A1Y1JTL6"/>
<dbReference type="GeneID" id="39750703"/>
<sequence length="103" mass="12707">MKLNIVKKYYYIKNKILFKIIYNNYILNNNIIIKINVYEYNNYNNNICNKLKIFKFSGIIFKKNNKNNYIIILKYNNYDILYLYFYLNSLNIIKVFKIGKLIF</sequence>
<dbReference type="RefSeq" id="XP_028547357.1">
    <property type="nucleotide sequence ID" value="NW_021629666.1"/>
</dbReference>
<reference evidence="2" key="1">
    <citation type="journal article" date="2017" name="Genome Announc.">
        <title>Draft Genome Sequence of Plasmodium gonderi, a Malaria Parasite of African Old World Monkeys.</title>
        <authorList>
            <person name="Honma H."/>
            <person name="Kawai S."/>
            <person name="Motooka D."/>
            <person name="Nakamura S."/>
            <person name="Tougan T."/>
            <person name="Horii T."/>
            <person name="Arisue N."/>
        </authorList>
    </citation>
    <scope>NUCLEOTIDE SEQUENCE</scope>
    <source>
        <strain evidence="2">ATCC 30045</strain>
    </source>
</reference>
<gene>
    <name evidence="2" type="ORF">PGO_A00550</name>
</gene>
<evidence type="ECO:0000313" key="3">
    <source>
        <dbReference type="Proteomes" id="UP000195521"/>
    </source>
</evidence>
<dbReference type="EMBL" id="AP018109">
    <property type="protein sequence ID" value="BBB58271.1"/>
    <property type="molecule type" value="Genomic_DNA"/>
</dbReference>
<dbReference type="Proteomes" id="UP000195521">
    <property type="component" value="Unassembled WGS sequence"/>
</dbReference>
<proteinExistence type="predicted"/>
<evidence type="ECO:0000313" key="2">
    <source>
        <dbReference type="EMBL" id="GAW84768.1"/>
    </source>
</evidence>
<dbReference type="OMA" id="IIKYDNY"/>
<reference evidence="1" key="3">
    <citation type="journal article" date="2019" name="Sci. Rep.">
        <title>Apicoplast phylogeny reveals the position of Plasmodium vivax basal to the Asian primate malaria parasite clade.</title>
        <authorList>
            <person name="Arisue N."/>
            <person name="Hashimoto T."/>
            <person name="Kawai S."/>
            <person name="Honma H."/>
            <person name="Kume K."/>
            <person name="Horii T."/>
        </authorList>
    </citation>
    <scope>NUCLEOTIDE SEQUENCE</scope>
    <source>
        <strain evidence="1">ATCC 30045</strain>
    </source>
</reference>